<dbReference type="GO" id="GO:0000287">
    <property type="term" value="F:magnesium ion binding"/>
    <property type="evidence" value="ECO:0007669"/>
    <property type="project" value="UniProtKB-UniRule"/>
</dbReference>
<sequence length="138" mass="15610">MSYLLDANVLICAFQTTQPHHPAFYRWLRQALTDGETLYSTSLNEVALARISTRVYNTPPEDVFEFLADLHAQPSYRLLELGKAGLSRWRQLVLDLNLRGNDLNDAYLAALALEHRLTLVTADQGFARFAGVRVFTPT</sequence>
<evidence type="ECO:0000256" key="2">
    <source>
        <dbReference type="ARBA" id="ARBA00022649"/>
    </source>
</evidence>
<comment type="cofactor">
    <cofactor evidence="1 8">
        <name>Mg(2+)</name>
        <dbReference type="ChEBI" id="CHEBI:18420"/>
    </cofactor>
</comment>
<keyword evidence="4 8" id="KW-0479">Metal-binding</keyword>
<evidence type="ECO:0000256" key="1">
    <source>
        <dbReference type="ARBA" id="ARBA00001946"/>
    </source>
</evidence>
<evidence type="ECO:0000256" key="8">
    <source>
        <dbReference type="HAMAP-Rule" id="MF_00265"/>
    </source>
</evidence>
<dbReference type="Proteomes" id="UP000236569">
    <property type="component" value="Unassembled WGS sequence"/>
</dbReference>
<dbReference type="SUPFAM" id="SSF88723">
    <property type="entry name" value="PIN domain-like"/>
    <property type="match status" value="1"/>
</dbReference>
<evidence type="ECO:0000256" key="3">
    <source>
        <dbReference type="ARBA" id="ARBA00022722"/>
    </source>
</evidence>
<feature type="binding site" evidence="8">
    <location>
        <position position="105"/>
    </location>
    <ligand>
        <name>Mg(2+)</name>
        <dbReference type="ChEBI" id="CHEBI:18420"/>
    </ligand>
</feature>
<evidence type="ECO:0000256" key="7">
    <source>
        <dbReference type="ARBA" id="ARBA00038093"/>
    </source>
</evidence>
<organism evidence="10 11">
    <name type="scientific">Deinococcus aerius</name>
    <dbReference type="NCBI Taxonomy" id="200253"/>
    <lineage>
        <taxon>Bacteria</taxon>
        <taxon>Thermotogati</taxon>
        <taxon>Deinococcota</taxon>
        <taxon>Deinococci</taxon>
        <taxon>Deinococcales</taxon>
        <taxon>Deinococcaceae</taxon>
        <taxon>Deinococcus</taxon>
    </lineage>
</organism>
<dbReference type="OrthoDB" id="71739at2"/>
<keyword evidence="6 8" id="KW-0460">Magnesium</keyword>
<name>A0A2I9CVJ1_9DEIO</name>
<evidence type="ECO:0000256" key="4">
    <source>
        <dbReference type="ARBA" id="ARBA00022723"/>
    </source>
</evidence>
<dbReference type="EMBL" id="BFAG01000006">
    <property type="protein sequence ID" value="GBF05964.1"/>
    <property type="molecule type" value="Genomic_DNA"/>
</dbReference>
<dbReference type="EC" id="3.1.-.-" evidence="8"/>
<dbReference type="InterPro" id="IPR022907">
    <property type="entry name" value="VapC_family"/>
</dbReference>
<keyword evidence="2 8" id="KW-1277">Toxin-antitoxin system</keyword>
<keyword evidence="3 8" id="KW-0540">Nuclease</keyword>
<dbReference type="RefSeq" id="WP_103129358.1">
    <property type="nucleotide sequence ID" value="NZ_BFAG01000006.1"/>
</dbReference>
<gene>
    <name evidence="8" type="primary">vapC</name>
    <name evidence="10" type="ORF">DAERI_060224</name>
</gene>
<dbReference type="HAMAP" id="MF_00265">
    <property type="entry name" value="VapC_Nob1"/>
    <property type="match status" value="1"/>
</dbReference>
<dbReference type="InterPro" id="IPR002716">
    <property type="entry name" value="PIN_dom"/>
</dbReference>
<dbReference type="InterPro" id="IPR029060">
    <property type="entry name" value="PIN-like_dom_sf"/>
</dbReference>
<dbReference type="GO" id="GO:0090729">
    <property type="term" value="F:toxin activity"/>
    <property type="evidence" value="ECO:0007669"/>
    <property type="project" value="UniProtKB-KW"/>
</dbReference>
<dbReference type="NCBIfam" id="TIGR00028">
    <property type="entry name" value="Mtu_PIN_fam"/>
    <property type="match status" value="1"/>
</dbReference>
<evidence type="ECO:0000256" key="6">
    <source>
        <dbReference type="ARBA" id="ARBA00022842"/>
    </source>
</evidence>
<accession>A0A2I9CVJ1</accession>
<dbReference type="GO" id="GO:0004540">
    <property type="term" value="F:RNA nuclease activity"/>
    <property type="evidence" value="ECO:0007669"/>
    <property type="project" value="InterPro"/>
</dbReference>
<keyword evidence="11" id="KW-1185">Reference proteome</keyword>
<evidence type="ECO:0000313" key="10">
    <source>
        <dbReference type="EMBL" id="GBF05964.1"/>
    </source>
</evidence>
<comment type="caution">
    <text evidence="10">The sequence shown here is derived from an EMBL/GenBank/DDBJ whole genome shotgun (WGS) entry which is preliminary data.</text>
</comment>
<dbReference type="GO" id="GO:0016788">
    <property type="term" value="F:hydrolase activity, acting on ester bonds"/>
    <property type="evidence" value="ECO:0007669"/>
    <property type="project" value="InterPro"/>
</dbReference>
<dbReference type="PANTHER" id="PTHR33653:SF1">
    <property type="entry name" value="RIBONUCLEASE VAPC2"/>
    <property type="match status" value="1"/>
</dbReference>
<dbReference type="InterPro" id="IPR050556">
    <property type="entry name" value="Type_II_TA_system_RNase"/>
</dbReference>
<evidence type="ECO:0000259" key="9">
    <source>
        <dbReference type="Pfam" id="PF01850"/>
    </source>
</evidence>
<dbReference type="PANTHER" id="PTHR33653">
    <property type="entry name" value="RIBONUCLEASE VAPC2"/>
    <property type="match status" value="1"/>
</dbReference>
<dbReference type="AlphaFoldDB" id="A0A2I9CVJ1"/>
<dbReference type="Pfam" id="PF01850">
    <property type="entry name" value="PIN"/>
    <property type="match status" value="1"/>
</dbReference>
<feature type="binding site" evidence="8">
    <location>
        <position position="6"/>
    </location>
    <ligand>
        <name>Mg(2+)</name>
        <dbReference type="ChEBI" id="CHEBI:18420"/>
    </ligand>
</feature>
<dbReference type="Gene3D" id="3.40.50.1010">
    <property type="entry name" value="5'-nuclease"/>
    <property type="match status" value="1"/>
</dbReference>
<evidence type="ECO:0000256" key="5">
    <source>
        <dbReference type="ARBA" id="ARBA00022801"/>
    </source>
</evidence>
<evidence type="ECO:0000313" key="11">
    <source>
        <dbReference type="Proteomes" id="UP000236569"/>
    </source>
</evidence>
<dbReference type="GO" id="GO:0045926">
    <property type="term" value="P:negative regulation of growth"/>
    <property type="evidence" value="ECO:0007669"/>
    <property type="project" value="UniProtKB-ARBA"/>
</dbReference>
<dbReference type="InterPro" id="IPR006226">
    <property type="entry name" value="Mtu_PIN"/>
</dbReference>
<proteinExistence type="inferred from homology"/>
<keyword evidence="8" id="KW-0800">Toxin</keyword>
<keyword evidence="5 8" id="KW-0378">Hydrolase</keyword>
<feature type="domain" description="PIN" evidence="9">
    <location>
        <begin position="3"/>
        <end position="131"/>
    </location>
</feature>
<comment type="function">
    <text evidence="8">Toxic component of a toxin-antitoxin (TA) system. An RNase.</text>
</comment>
<reference evidence="11" key="1">
    <citation type="submission" date="2018-01" db="EMBL/GenBank/DDBJ databases">
        <title>Draft Genome Sequence of the Radioresistant Bacterium Deinococcus aerius TR0125, Isolated from the Higher Atmosphere above Japan.</title>
        <authorList>
            <person name="Satoh K."/>
            <person name="Arai H."/>
            <person name="Sanzen T."/>
            <person name="Kawaguchi Y."/>
            <person name="Hayashi H."/>
            <person name="Yokobori S."/>
            <person name="Yamagishi A."/>
            <person name="Oono Y."/>
            <person name="Narumi I."/>
        </authorList>
    </citation>
    <scope>NUCLEOTIDE SEQUENCE [LARGE SCALE GENOMIC DNA]</scope>
    <source>
        <strain evidence="11">TR0125</strain>
    </source>
</reference>
<protein>
    <recommendedName>
        <fullName evidence="8">Ribonuclease VapC</fullName>
        <shortName evidence="8">RNase VapC</shortName>
        <ecNumber evidence="8">3.1.-.-</ecNumber>
    </recommendedName>
    <alternativeName>
        <fullName evidence="8">Toxin VapC</fullName>
    </alternativeName>
</protein>
<comment type="similarity">
    <text evidence="7 8">Belongs to the PINc/VapC protein family.</text>
</comment>